<dbReference type="Pfam" id="PF07886">
    <property type="entry name" value="BA14K"/>
    <property type="match status" value="1"/>
</dbReference>
<evidence type="ECO:0000256" key="1">
    <source>
        <dbReference type="ARBA" id="ARBA00004167"/>
    </source>
</evidence>
<evidence type="ECO:0000256" key="6">
    <source>
        <dbReference type="ARBA" id="ARBA00025321"/>
    </source>
</evidence>
<evidence type="ECO:0000256" key="4">
    <source>
        <dbReference type="ARBA" id="ARBA00022475"/>
    </source>
</evidence>
<gene>
    <name evidence="9" type="ORF">MWN34_15750</name>
</gene>
<evidence type="ECO:0000256" key="3">
    <source>
        <dbReference type="ARBA" id="ARBA00020552"/>
    </source>
</evidence>
<keyword evidence="8" id="KW-1133">Transmembrane helix</keyword>
<keyword evidence="4" id="KW-1003">Cell membrane</keyword>
<comment type="caution">
    <text evidence="9">The sequence shown here is derived from an EMBL/GenBank/DDBJ whole genome shotgun (WGS) entry which is preliminary data.</text>
</comment>
<keyword evidence="5" id="KW-0430">Lectin</keyword>
<protein>
    <recommendedName>
        <fullName evidence="3">Lectin-like protein BA14k</fullName>
    </recommendedName>
</protein>
<evidence type="ECO:0000256" key="2">
    <source>
        <dbReference type="ARBA" id="ARBA00010270"/>
    </source>
</evidence>
<comment type="function">
    <text evidence="6">Has immunoglobulin-binding and hemagglutination properties, and can bind to mannose. Essential for virulence. May be involved in LPS biosynthesis or polysaccharide transport.</text>
</comment>
<name>A0ABT0DEI8_9HYPH</name>
<keyword evidence="8" id="KW-0472">Membrane</keyword>
<accession>A0ABT0DEI8</accession>
<feature type="region of interest" description="Disordered" evidence="7">
    <location>
        <begin position="90"/>
        <end position="109"/>
    </location>
</feature>
<feature type="compositionally biased region" description="Pro residues" evidence="7">
    <location>
        <begin position="1"/>
        <end position="11"/>
    </location>
</feature>
<evidence type="ECO:0000313" key="9">
    <source>
        <dbReference type="EMBL" id="MCK0198367.1"/>
    </source>
</evidence>
<organism evidence="9 10">
    <name type="scientific">Ancylobacter crimeensis</name>
    <dbReference type="NCBI Taxonomy" id="2579147"/>
    <lineage>
        <taxon>Bacteria</taxon>
        <taxon>Pseudomonadati</taxon>
        <taxon>Pseudomonadota</taxon>
        <taxon>Alphaproteobacteria</taxon>
        <taxon>Hyphomicrobiales</taxon>
        <taxon>Xanthobacteraceae</taxon>
        <taxon>Ancylobacter</taxon>
    </lineage>
</organism>
<feature type="transmembrane region" description="Helical" evidence="8">
    <location>
        <begin position="46"/>
        <end position="65"/>
    </location>
</feature>
<comment type="similarity">
    <text evidence="2">Belongs to the BA14k family.</text>
</comment>
<reference evidence="9 10" key="1">
    <citation type="submission" date="2022-04" db="EMBL/GenBank/DDBJ databases">
        <authorList>
            <person name="Grouzdev D.S."/>
            <person name="Pantiukh K.S."/>
            <person name="Krutkina M.S."/>
        </authorList>
    </citation>
    <scope>NUCLEOTIDE SEQUENCE [LARGE SCALE GENOMIC DNA]</scope>
    <source>
        <strain evidence="9 10">6x-1</strain>
    </source>
</reference>
<evidence type="ECO:0000313" key="10">
    <source>
        <dbReference type="Proteomes" id="UP001203284"/>
    </source>
</evidence>
<dbReference type="EMBL" id="JALKCH010000010">
    <property type="protein sequence ID" value="MCK0198367.1"/>
    <property type="molecule type" value="Genomic_DNA"/>
</dbReference>
<dbReference type="Proteomes" id="UP001203284">
    <property type="component" value="Unassembled WGS sequence"/>
</dbReference>
<dbReference type="RefSeq" id="WP_247030255.1">
    <property type="nucleotide sequence ID" value="NZ_JALKCH010000010.1"/>
</dbReference>
<comment type="subcellular location">
    <subcellularLocation>
        <location evidence="1">Membrane</location>
        <topology evidence="1">Single-pass membrane protein</topology>
    </subcellularLocation>
</comment>
<feature type="region of interest" description="Disordered" evidence="7">
    <location>
        <begin position="1"/>
        <end position="21"/>
    </location>
</feature>
<evidence type="ECO:0000256" key="5">
    <source>
        <dbReference type="ARBA" id="ARBA00022734"/>
    </source>
</evidence>
<evidence type="ECO:0000256" key="8">
    <source>
        <dbReference type="SAM" id="Phobius"/>
    </source>
</evidence>
<proteinExistence type="inferred from homology"/>
<keyword evidence="10" id="KW-1185">Reference proteome</keyword>
<sequence length="109" mass="13034">MHRPRPPQAHRPPPHRRGYYRQGGRHYFNGYRGWSRYRPGYRRYNGWWFPAAAFTTGVMIGSVAARPVQTSNWNAHVAWCHNRWRSYRSSDNTFQPNNGPRRQCISPYQ</sequence>
<keyword evidence="8" id="KW-0812">Transmembrane</keyword>
<dbReference type="InterPro" id="IPR012413">
    <property type="entry name" value="BA14K"/>
</dbReference>
<evidence type="ECO:0000256" key="7">
    <source>
        <dbReference type="SAM" id="MobiDB-lite"/>
    </source>
</evidence>